<evidence type="ECO:0000313" key="2">
    <source>
        <dbReference type="Proteomes" id="UP000199545"/>
    </source>
</evidence>
<reference evidence="1 2" key="1">
    <citation type="submission" date="2016-10" db="EMBL/GenBank/DDBJ databases">
        <authorList>
            <person name="de Groot N.N."/>
        </authorList>
    </citation>
    <scope>NUCLEOTIDE SEQUENCE [LARGE SCALE GENOMIC DNA]</scope>
    <source>
        <strain evidence="1 2">DSM 44778</strain>
    </source>
</reference>
<evidence type="ECO:0000313" key="1">
    <source>
        <dbReference type="EMBL" id="SFJ14269.1"/>
    </source>
</evidence>
<protein>
    <submittedName>
        <fullName evidence="1">Uncharacterized protein</fullName>
    </submittedName>
</protein>
<dbReference type="Proteomes" id="UP000199545">
    <property type="component" value="Unassembled WGS sequence"/>
</dbReference>
<sequence>MFTPQNEEYELLDEAFQRRLHLFCNSLMKRKILKTWNEHKTILFYQMNIDSYEEFQTQSIRIFSKMKPLFVRAFQEEYPHTSPNVKTFEKWLRNCVISASILQQIDQRNDWIEIWDCYTYLVEQKRMDQKK</sequence>
<name>A0A1I3NYH7_9BACL</name>
<proteinExistence type="predicted"/>
<gene>
    <name evidence="1" type="ORF">SAMN05421852_10520</name>
</gene>
<dbReference type="AlphaFoldDB" id="A0A1I3NYH7"/>
<accession>A0A1I3NYH7</accession>
<dbReference type="EMBL" id="FORR01000005">
    <property type="protein sequence ID" value="SFJ14269.1"/>
    <property type="molecule type" value="Genomic_DNA"/>
</dbReference>
<keyword evidence="2" id="KW-1185">Reference proteome</keyword>
<organism evidence="1 2">
    <name type="scientific">Thermoflavimicrobium dichotomicum</name>
    <dbReference type="NCBI Taxonomy" id="46223"/>
    <lineage>
        <taxon>Bacteria</taxon>
        <taxon>Bacillati</taxon>
        <taxon>Bacillota</taxon>
        <taxon>Bacilli</taxon>
        <taxon>Bacillales</taxon>
        <taxon>Thermoactinomycetaceae</taxon>
        <taxon>Thermoflavimicrobium</taxon>
    </lineage>
</organism>